<dbReference type="Pfam" id="PF14420">
    <property type="entry name" value="Clr5"/>
    <property type="match status" value="1"/>
</dbReference>
<keyword evidence="4" id="KW-1185">Reference proteome</keyword>
<dbReference type="EMBL" id="JARVKM010000099">
    <property type="protein sequence ID" value="KAK9770192.1"/>
    <property type="molecule type" value="Genomic_DNA"/>
</dbReference>
<feature type="compositionally biased region" description="Polar residues" evidence="1">
    <location>
        <begin position="104"/>
        <end position="119"/>
    </location>
</feature>
<dbReference type="InterPro" id="IPR025676">
    <property type="entry name" value="Clr5_dom"/>
</dbReference>
<dbReference type="Proteomes" id="UP001465668">
    <property type="component" value="Unassembled WGS sequence"/>
</dbReference>
<gene>
    <name evidence="3" type="ORF">SCAR479_13157</name>
</gene>
<feature type="region of interest" description="Disordered" evidence="1">
    <location>
        <begin position="103"/>
        <end position="190"/>
    </location>
</feature>
<accession>A0ABR2X8X2</accession>
<feature type="compositionally biased region" description="Basic and acidic residues" evidence="1">
    <location>
        <begin position="120"/>
        <end position="129"/>
    </location>
</feature>
<dbReference type="PANTHER" id="PTHR38788">
    <property type="entry name" value="CLR5 DOMAIN-CONTAINING PROTEIN"/>
    <property type="match status" value="1"/>
</dbReference>
<evidence type="ECO:0000256" key="1">
    <source>
        <dbReference type="SAM" id="MobiDB-lite"/>
    </source>
</evidence>
<feature type="region of interest" description="Disordered" evidence="1">
    <location>
        <begin position="248"/>
        <end position="270"/>
    </location>
</feature>
<feature type="compositionally biased region" description="Polar residues" evidence="1">
    <location>
        <begin position="249"/>
        <end position="258"/>
    </location>
</feature>
<sequence length="756" mass="85114">MARGRQISPQTWALHESEIRKLHSSMTLKDLVRTMEEEHDFLASAKQYTYQFKKWGLQKYGSRKVSPNAALLLPSFNETPRSAESSVEGDCIDTLVGMKRSRTIEGSSCRRSTDLSNLETAEKRLKTSDSRNPSLTAGPSEDAVPDPPVPEHSLGCEAMHPSPAQRSHQIPPEPTSEEGVSTPGLKDGALNRCHELPGVVAGFVSDVQMTHRDQIDDAVSSSLSNNTSDGFGLDDHFGTDVSSLHAMDGTSSISSNRESLPGVTIDTTEDTQVPPSLEAALKIAKNFTEFRQKAAFYLLRDRDQALFQETADFLDAASYDEGACNLYALLLLIEEAKAPKHLETITPLLMSCARSARSRSQCRLVQEILSKRLERTEDDSARSSKRFLAYILLARTHALQGEFRETRDQLEKAWRHAPHFNQYVYSPTDTVLHTFQPLDTLAYLYHSRLSLISLAASNELQPSPPVIPKLVSYGGLEMFITTLRRLDWTNTFRGLGPCPSGREVSDYVRSCISWCLDILDSSNISHCLFPHDWGKPESDALVLQEKQTIITNFFFRLYIERRELAKSEAQSPFWVHYSHEELGISASELLRVCCELIAEDGFENVLHQGHEALSSRYLQRLYERTMIIPDLDKYLVFQRLDLPPKQSVLQKLRPQARQHPPITRPRELTMASSLRSSDTSFKRMKEAASSIWQRSTSRIWSDCDLPSNALHDTRSPLPSSVISHLSDRMERTLSLNRSSHTSDTQRNRFASINSSA</sequence>
<evidence type="ECO:0000313" key="4">
    <source>
        <dbReference type="Proteomes" id="UP001465668"/>
    </source>
</evidence>
<name>A0ABR2X8X2_9PEZI</name>
<dbReference type="PANTHER" id="PTHR38788:SF3">
    <property type="entry name" value="CLR5 DOMAIN-CONTAINING PROTEIN"/>
    <property type="match status" value="1"/>
</dbReference>
<feature type="region of interest" description="Disordered" evidence="1">
    <location>
        <begin position="733"/>
        <end position="756"/>
    </location>
</feature>
<evidence type="ECO:0000313" key="3">
    <source>
        <dbReference type="EMBL" id="KAK9770192.1"/>
    </source>
</evidence>
<organism evidence="3 4">
    <name type="scientific">Seiridium cardinale</name>
    <dbReference type="NCBI Taxonomy" id="138064"/>
    <lineage>
        <taxon>Eukaryota</taxon>
        <taxon>Fungi</taxon>
        <taxon>Dikarya</taxon>
        <taxon>Ascomycota</taxon>
        <taxon>Pezizomycotina</taxon>
        <taxon>Sordariomycetes</taxon>
        <taxon>Xylariomycetidae</taxon>
        <taxon>Amphisphaeriales</taxon>
        <taxon>Sporocadaceae</taxon>
        <taxon>Seiridium</taxon>
    </lineage>
</organism>
<evidence type="ECO:0000259" key="2">
    <source>
        <dbReference type="Pfam" id="PF14420"/>
    </source>
</evidence>
<feature type="domain" description="Clr5" evidence="2">
    <location>
        <begin position="9"/>
        <end position="59"/>
    </location>
</feature>
<reference evidence="3 4" key="1">
    <citation type="submission" date="2024-02" db="EMBL/GenBank/DDBJ databases">
        <title>First draft genome assembly of two strains of Seiridium cardinale.</title>
        <authorList>
            <person name="Emiliani G."/>
            <person name="Scali E."/>
        </authorList>
    </citation>
    <scope>NUCLEOTIDE SEQUENCE [LARGE SCALE GENOMIC DNA]</scope>
    <source>
        <strain evidence="3 4">BM-138-000479</strain>
    </source>
</reference>
<comment type="caution">
    <text evidence="3">The sequence shown here is derived from an EMBL/GenBank/DDBJ whole genome shotgun (WGS) entry which is preliminary data.</text>
</comment>
<proteinExistence type="predicted"/>
<protein>
    <recommendedName>
        <fullName evidence="2">Clr5 domain-containing protein</fullName>
    </recommendedName>
</protein>